<keyword evidence="3" id="KW-0805">Transcription regulation</keyword>
<evidence type="ECO:0000256" key="6">
    <source>
        <dbReference type="ARBA" id="ARBA00023242"/>
    </source>
</evidence>
<dbReference type="InterPro" id="IPR015495">
    <property type="entry name" value="Myb_TF_plants"/>
</dbReference>
<dbReference type="CDD" id="cd00167">
    <property type="entry name" value="SANT"/>
    <property type="match status" value="2"/>
</dbReference>
<dbReference type="PROSITE" id="PS50090">
    <property type="entry name" value="MYB_LIKE"/>
    <property type="match status" value="2"/>
</dbReference>
<dbReference type="PROSITE" id="PS51294">
    <property type="entry name" value="HTH_MYB"/>
    <property type="match status" value="2"/>
</dbReference>
<evidence type="ECO:0000256" key="1">
    <source>
        <dbReference type="ARBA" id="ARBA00004123"/>
    </source>
</evidence>
<dbReference type="SMART" id="SM00717">
    <property type="entry name" value="SANT"/>
    <property type="match status" value="2"/>
</dbReference>
<dbReference type="PANTHER" id="PTHR47994">
    <property type="entry name" value="F14D16.11-RELATED"/>
    <property type="match status" value="1"/>
</dbReference>
<feature type="compositionally biased region" description="Low complexity" evidence="7">
    <location>
        <begin position="39"/>
        <end position="50"/>
    </location>
</feature>
<evidence type="ECO:0000256" key="5">
    <source>
        <dbReference type="ARBA" id="ARBA00023163"/>
    </source>
</evidence>
<name>A0AAD7PHT8_QUISA</name>
<dbReference type="Gene3D" id="1.10.10.60">
    <property type="entry name" value="Homeodomain-like"/>
    <property type="match status" value="2"/>
</dbReference>
<dbReference type="SUPFAM" id="SSF46689">
    <property type="entry name" value="Homeodomain-like"/>
    <property type="match status" value="1"/>
</dbReference>
<feature type="region of interest" description="Disordered" evidence="7">
    <location>
        <begin position="1"/>
        <end position="52"/>
    </location>
</feature>
<gene>
    <name evidence="10" type="ORF">O6P43_022018</name>
</gene>
<feature type="domain" description="Myb-like" evidence="8">
    <location>
        <begin position="51"/>
        <end position="103"/>
    </location>
</feature>
<dbReference type="EMBL" id="JARAOO010000009">
    <property type="protein sequence ID" value="KAJ7955424.1"/>
    <property type="molecule type" value="Genomic_DNA"/>
</dbReference>
<keyword evidence="4" id="KW-0238">DNA-binding</keyword>
<feature type="domain" description="HTH myb-type" evidence="9">
    <location>
        <begin position="104"/>
        <end position="158"/>
    </location>
</feature>
<dbReference type="InterPro" id="IPR017930">
    <property type="entry name" value="Myb_dom"/>
</dbReference>
<comment type="caution">
    <text evidence="10">The sequence shown here is derived from an EMBL/GenBank/DDBJ whole genome shotgun (WGS) entry which is preliminary data.</text>
</comment>
<accession>A0AAD7PHT8</accession>
<evidence type="ECO:0000313" key="10">
    <source>
        <dbReference type="EMBL" id="KAJ7955424.1"/>
    </source>
</evidence>
<evidence type="ECO:0000256" key="4">
    <source>
        <dbReference type="ARBA" id="ARBA00023125"/>
    </source>
</evidence>
<dbReference type="InterPro" id="IPR009057">
    <property type="entry name" value="Homeodomain-like_sf"/>
</dbReference>
<dbReference type="GO" id="GO:0005634">
    <property type="term" value="C:nucleus"/>
    <property type="evidence" value="ECO:0007669"/>
    <property type="project" value="UniProtKB-SubCell"/>
</dbReference>
<evidence type="ECO:0000259" key="9">
    <source>
        <dbReference type="PROSITE" id="PS51294"/>
    </source>
</evidence>
<keyword evidence="2" id="KW-0677">Repeat</keyword>
<dbReference type="AlphaFoldDB" id="A0AAD7PHT8"/>
<dbReference type="FunFam" id="1.10.10.60:FF:000254">
    <property type="entry name" value="transcription repressor MYB5-like"/>
    <property type="match status" value="1"/>
</dbReference>
<dbReference type="InterPro" id="IPR001005">
    <property type="entry name" value="SANT/Myb"/>
</dbReference>
<comment type="subcellular location">
    <subcellularLocation>
        <location evidence="1">Nucleus</location>
    </subcellularLocation>
</comment>
<protein>
    <submittedName>
        <fullName evidence="10">MYB transcription factor</fullName>
    </submittedName>
</protein>
<dbReference type="KEGG" id="qsa:O6P43_022018"/>
<evidence type="ECO:0000256" key="7">
    <source>
        <dbReference type="SAM" id="MobiDB-lite"/>
    </source>
</evidence>
<dbReference type="Proteomes" id="UP001163823">
    <property type="component" value="Chromosome 9"/>
</dbReference>
<dbReference type="PANTHER" id="PTHR47994:SF5">
    <property type="entry name" value="F14D16.11-RELATED"/>
    <property type="match status" value="1"/>
</dbReference>
<keyword evidence="5" id="KW-0804">Transcription</keyword>
<keyword evidence="11" id="KW-1185">Reference proteome</keyword>
<proteinExistence type="predicted"/>
<dbReference type="Pfam" id="PF00249">
    <property type="entry name" value="Myb_DNA-binding"/>
    <property type="match status" value="2"/>
</dbReference>
<reference evidence="10" key="1">
    <citation type="journal article" date="2023" name="Science">
        <title>Elucidation of the pathway for biosynthesis of saponin adjuvants from the soapbark tree.</title>
        <authorList>
            <person name="Reed J."/>
            <person name="Orme A."/>
            <person name="El-Demerdash A."/>
            <person name="Owen C."/>
            <person name="Martin L.B.B."/>
            <person name="Misra R.C."/>
            <person name="Kikuchi S."/>
            <person name="Rejzek M."/>
            <person name="Martin A.C."/>
            <person name="Harkess A."/>
            <person name="Leebens-Mack J."/>
            <person name="Louveau T."/>
            <person name="Stephenson M.J."/>
            <person name="Osbourn A."/>
        </authorList>
    </citation>
    <scope>NUCLEOTIDE SEQUENCE</scope>
    <source>
        <strain evidence="10">S10</strain>
    </source>
</reference>
<organism evidence="10 11">
    <name type="scientific">Quillaja saponaria</name>
    <name type="common">Soap bark tree</name>
    <dbReference type="NCBI Taxonomy" id="32244"/>
    <lineage>
        <taxon>Eukaryota</taxon>
        <taxon>Viridiplantae</taxon>
        <taxon>Streptophyta</taxon>
        <taxon>Embryophyta</taxon>
        <taxon>Tracheophyta</taxon>
        <taxon>Spermatophyta</taxon>
        <taxon>Magnoliopsida</taxon>
        <taxon>eudicotyledons</taxon>
        <taxon>Gunneridae</taxon>
        <taxon>Pentapetalae</taxon>
        <taxon>rosids</taxon>
        <taxon>fabids</taxon>
        <taxon>Fabales</taxon>
        <taxon>Quillajaceae</taxon>
        <taxon>Quillaja</taxon>
    </lineage>
</organism>
<evidence type="ECO:0000313" key="11">
    <source>
        <dbReference type="Proteomes" id="UP001163823"/>
    </source>
</evidence>
<keyword evidence="6" id="KW-0539">Nucleus</keyword>
<evidence type="ECO:0000256" key="3">
    <source>
        <dbReference type="ARBA" id="ARBA00023015"/>
    </source>
</evidence>
<dbReference type="FunFam" id="1.10.10.60:FF:000121">
    <property type="entry name" value="Myb transcription factor"/>
    <property type="match status" value="1"/>
</dbReference>
<feature type="domain" description="HTH myb-type" evidence="9">
    <location>
        <begin position="51"/>
        <end position="103"/>
    </location>
</feature>
<feature type="domain" description="Myb-like" evidence="8">
    <location>
        <begin position="104"/>
        <end position="154"/>
    </location>
</feature>
<feature type="compositionally biased region" description="Polar residues" evidence="7">
    <location>
        <begin position="24"/>
        <end position="38"/>
    </location>
</feature>
<feature type="compositionally biased region" description="Low complexity" evidence="7">
    <location>
        <begin position="1"/>
        <end position="16"/>
    </location>
</feature>
<dbReference type="GO" id="GO:0003677">
    <property type="term" value="F:DNA binding"/>
    <property type="evidence" value="ECO:0007669"/>
    <property type="project" value="UniProtKB-KW"/>
</dbReference>
<evidence type="ECO:0000259" key="8">
    <source>
        <dbReference type="PROSITE" id="PS50090"/>
    </source>
</evidence>
<evidence type="ECO:0000256" key="2">
    <source>
        <dbReference type="ARBA" id="ARBA00022737"/>
    </source>
</evidence>
<sequence>MRKPSSSSATGTTSSTDARRKTTPAFSNNKSSCGNNIKTSNTTSTTPCSSKFGLKRGPWTPEEDELLSNYINKEGEGRWRTLPNRAGLLRCGKSCRLRWMNYLRPSVKRGQIAPDEEDLILRLHRLLGNRWSLIAGRIPGRTDNEIKNYWNTHLSKKLISQGIDPRTHKPLTTSTTTTTSTATATIVAANIIKGKGKANSSSSLASKQINRTLEHYPTDPSTNTDHYRYFINTDFHGGYSNNLVADNPDHGTASGMGVKVRNSASRSNADHLHDQEDIDDHINYCCEPDHDDVFSSFLNSLINEDAFASTSQHLQHSPTSAPIISGHASDQSTDPLISITGNSSGFELGVGWKSALVSNSTFNQNNDPKRFDHDHHAVE</sequence>